<dbReference type="AlphaFoldDB" id="A0A370QIU0"/>
<protein>
    <recommendedName>
        <fullName evidence="4">Alpha-ketoglutarate decarboxylase</fullName>
    </recommendedName>
</protein>
<feature type="chain" id="PRO_5016664027" description="Alpha-ketoglutarate decarboxylase" evidence="1">
    <location>
        <begin position="28"/>
        <end position="176"/>
    </location>
</feature>
<evidence type="ECO:0000313" key="2">
    <source>
        <dbReference type="EMBL" id="RDK88286.1"/>
    </source>
</evidence>
<organism evidence="2 3">
    <name type="scientific">Marinirhabdus gelatinilytica</name>
    <dbReference type="NCBI Taxonomy" id="1703343"/>
    <lineage>
        <taxon>Bacteria</taxon>
        <taxon>Pseudomonadati</taxon>
        <taxon>Bacteroidota</taxon>
        <taxon>Flavobacteriia</taxon>
        <taxon>Flavobacteriales</taxon>
        <taxon>Flavobacteriaceae</taxon>
    </lineage>
</organism>
<keyword evidence="3" id="KW-1185">Reference proteome</keyword>
<reference evidence="2 3" key="1">
    <citation type="submission" date="2018-07" db="EMBL/GenBank/DDBJ databases">
        <title>Genomic Encyclopedia of Type Strains, Phase IV (KMG-IV): sequencing the most valuable type-strain genomes for metagenomic binning, comparative biology and taxonomic classification.</title>
        <authorList>
            <person name="Goeker M."/>
        </authorList>
    </citation>
    <scope>NUCLEOTIDE SEQUENCE [LARGE SCALE GENOMIC DNA]</scope>
    <source>
        <strain evidence="2 3">DSM 101478</strain>
    </source>
</reference>
<keyword evidence="1" id="KW-0732">Signal</keyword>
<evidence type="ECO:0000313" key="3">
    <source>
        <dbReference type="Proteomes" id="UP000255317"/>
    </source>
</evidence>
<sequence length="176" mass="19866">MKMLTQGFLKLLFLFVFIAFFQKTAQAQETQNLFWQKVQIGGGLGVSFGNGNFSATIAPSAIYNFNDYVAMGPSLIFSYQSNDFFKSTLYGGSWITLFNPIPEIQLSAEVEQLRVNQELEFIDGTTQKDNFWNTALFAGAGYRAGAVTVGLRYNLLFSDDDRVYATAWNPFVRVYF</sequence>
<dbReference type="RefSeq" id="WP_245946158.1">
    <property type="nucleotide sequence ID" value="NZ_QRAO01000001.1"/>
</dbReference>
<proteinExistence type="predicted"/>
<accession>A0A370QIU0</accession>
<evidence type="ECO:0008006" key="4">
    <source>
        <dbReference type="Google" id="ProtNLM"/>
    </source>
</evidence>
<feature type="signal peptide" evidence="1">
    <location>
        <begin position="1"/>
        <end position="27"/>
    </location>
</feature>
<comment type="caution">
    <text evidence="2">The sequence shown here is derived from an EMBL/GenBank/DDBJ whole genome shotgun (WGS) entry which is preliminary data.</text>
</comment>
<gene>
    <name evidence="2" type="ORF">C8D94_101156</name>
</gene>
<name>A0A370QIU0_9FLAO</name>
<dbReference type="Proteomes" id="UP000255317">
    <property type="component" value="Unassembled WGS sequence"/>
</dbReference>
<dbReference type="EMBL" id="QRAO01000001">
    <property type="protein sequence ID" value="RDK88286.1"/>
    <property type="molecule type" value="Genomic_DNA"/>
</dbReference>
<evidence type="ECO:0000256" key="1">
    <source>
        <dbReference type="SAM" id="SignalP"/>
    </source>
</evidence>